<evidence type="ECO:0000313" key="1">
    <source>
        <dbReference type="EMBL" id="BAU74995.1"/>
    </source>
</evidence>
<dbReference type="KEGG" id="pfuw:KF707C_33070"/>
<protein>
    <submittedName>
        <fullName evidence="1">Plasmid stabilization protein</fullName>
    </submittedName>
</protein>
<reference evidence="1 2" key="2">
    <citation type="journal article" date="2017" name="Int. J. Syst. Evol. Microbiol.">
        <title>Pseudomonas furukawaii sp. nov., a polychlorinated biphenyl-degrading bacterium isolated from biphenyl-contaminated soil in Japan.</title>
        <authorList>
            <person name="Kimura N."/>
            <person name="Watanabe T."/>
            <person name="Suenaga H."/>
            <person name="Fujihara H."/>
            <person name="Futagami T."/>
            <person name="Goto M."/>
            <person name="Hanada S."/>
            <person name="Hirose J."/>
        </authorList>
    </citation>
    <scope>NUCLEOTIDE SEQUENCE [LARGE SCALE GENOMIC DNA]</scope>
    <source>
        <strain evidence="2">DSM 10086 / NBRC 110670 / KF707</strain>
    </source>
</reference>
<accession>A0AAD1FFK9</accession>
<name>A0AAD1FFK9_METFU</name>
<dbReference type="AlphaFoldDB" id="A0AAD1FFK9"/>
<sequence length="149" mass="15918">MADDLKGGLALQAMEELITHWRERLPADPKELFAALLELSLEDLAALFAVCAGTGVDVVSDKGTKGDSAADVLASTLSLDMRNWWKPTAERYFAQVPKGLSLEAMQVVAPAEVARLSALKKGDLASEAGRLVEGTSWLPAILTSHETQA</sequence>
<dbReference type="Proteomes" id="UP000218554">
    <property type="component" value="Chromosome"/>
</dbReference>
<evidence type="ECO:0000313" key="2">
    <source>
        <dbReference type="Proteomes" id="UP000218554"/>
    </source>
</evidence>
<dbReference type="EMBL" id="AP014862">
    <property type="protein sequence ID" value="BAU74995.1"/>
    <property type="molecule type" value="Genomic_DNA"/>
</dbReference>
<reference evidence="2" key="1">
    <citation type="submission" date="2015-05" db="EMBL/GenBank/DDBJ databases">
        <title>Draft genome sequencing of a biphenyl-degrading bacterium, Pseudomonas balearica KF707 (=NBRC110670).</title>
        <authorList>
            <person name="Kimura N."/>
            <person name="Hirose J."/>
            <person name="Watanabe T."/>
            <person name="Suenaga H."/>
            <person name="Fujihara H."/>
            <person name="Noguchi M."/>
            <person name="Hashimoto M."/>
            <person name="Shimodaira J."/>
            <person name="Tsuchikane K."/>
            <person name="Hosoyama A."/>
            <person name="Yamazoe A."/>
            <person name="Fujita N."/>
            <person name="Furukawa K."/>
        </authorList>
    </citation>
    <scope>NUCLEOTIDE SEQUENCE [LARGE SCALE GENOMIC DNA]</scope>
    <source>
        <strain evidence="2">DSM 10086 / NBRC 110670 / KF707</strain>
    </source>
</reference>
<gene>
    <name evidence="1" type="ORF">KF707C_33070</name>
</gene>
<organism evidence="1 2">
    <name type="scientific">Metapseudomonas furukawaii</name>
    <name type="common">Pseudomonas furukawaii</name>
    <dbReference type="NCBI Taxonomy" id="1149133"/>
    <lineage>
        <taxon>Bacteria</taxon>
        <taxon>Pseudomonadati</taxon>
        <taxon>Pseudomonadota</taxon>
        <taxon>Gammaproteobacteria</taxon>
        <taxon>Pseudomonadales</taxon>
        <taxon>Pseudomonadaceae</taxon>
        <taxon>Metapseudomonas</taxon>
    </lineage>
</organism>
<proteinExistence type="predicted"/>
<keyword evidence="2" id="KW-1185">Reference proteome</keyword>